<keyword evidence="7 8" id="KW-0568">Pathogenesis-related protein</keyword>
<keyword evidence="8" id="KW-0112">Calmodulin-binding</keyword>
<comment type="function">
    <text evidence="8">May be involved in modulation of pathogen defense and leaf cell death.</text>
</comment>
<reference evidence="10" key="2">
    <citation type="submission" date="2022-03" db="EMBL/GenBank/DDBJ databases">
        <title>Draft title - Genomic analysis of global carrot germplasm unveils the trajectory of domestication and the origin of high carotenoid orange carrot.</title>
        <authorList>
            <person name="Iorizzo M."/>
            <person name="Ellison S."/>
            <person name="Senalik D."/>
            <person name="Macko-Podgorni A."/>
            <person name="Grzebelus D."/>
            <person name="Bostan H."/>
            <person name="Rolling W."/>
            <person name="Curaba J."/>
            <person name="Simon P."/>
        </authorList>
    </citation>
    <scope>NUCLEOTIDE SEQUENCE</scope>
    <source>
        <tissue evidence="10">Leaf</tissue>
    </source>
</reference>
<dbReference type="InterPro" id="IPR004326">
    <property type="entry name" value="Mlo"/>
</dbReference>
<feature type="transmembrane region" description="Helical" evidence="9">
    <location>
        <begin position="61"/>
        <end position="78"/>
    </location>
</feature>
<dbReference type="Proteomes" id="UP000077755">
    <property type="component" value="Chromosome 9"/>
</dbReference>
<dbReference type="GO" id="GO:0006952">
    <property type="term" value="P:defense response"/>
    <property type="evidence" value="ECO:0007669"/>
    <property type="project" value="UniProtKB-KW"/>
</dbReference>
<dbReference type="EMBL" id="CP093351">
    <property type="protein sequence ID" value="WOH14999.1"/>
    <property type="molecule type" value="Genomic_DNA"/>
</dbReference>
<reference evidence="10" key="1">
    <citation type="journal article" date="2016" name="Nat. Genet.">
        <title>A high-quality carrot genome assembly provides new insights into carotenoid accumulation and asterid genome evolution.</title>
        <authorList>
            <person name="Iorizzo M."/>
            <person name="Ellison S."/>
            <person name="Senalik D."/>
            <person name="Zeng P."/>
            <person name="Satapoomin P."/>
            <person name="Huang J."/>
            <person name="Bowman M."/>
            <person name="Iovene M."/>
            <person name="Sanseverino W."/>
            <person name="Cavagnaro P."/>
            <person name="Yildiz M."/>
            <person name="Macko-Podgorni A."/>
            <person name="Moranska E."/>
            <person name="Grzebelus E."/>
            <person name="Grzebelus D."/>
            <person name="Ashrafi H."/>
            <person name="Zheng Z."/>
            <person name="Cheng S."/>
            <person name="Spooner D."/>
            <person name="Van Deynze A."/>
            <person name="Simon P."/>
        </authorList>
    </citation>
    <scope>NUCLEOTIDE SEQUENCE</scope>
    <source>
        <tissue evidence="10">Leaf</tissue>
    </source>
</reference>
<evidence type="ECO:0000256" key="8">
    <source>
        <dbReference type="RuleBase" id="RU280816"/>
    </source>
</evidence>
<evidence type="ECO:0000256" key="4">
    <source>
        <dbReference type="ARBA" id="ARBA00022821"/>
    </source>
</evidence>
<evidence type="ECO:0000256" key="3">
    <source>
        <dbReference type="ARBA" id="ARBA00022692"/>
    </source>
</evidence>
<evidence type="ECO:0000256" key="6">
    <source>
        <dbReference type="ARBA" id="ARBA00023136"/>
    </source>
</evidence>
<evidence type="ECO:0000313" key="10">
    <source>
        <dbReference type="EMBL" id="WOH14999.1"/>
    </source>
</evidence>
<dbReference type="GO" id="GO:0005516">
    <property type="term" value="F:calmodulin binding"/>
    <property type="evidence" value="ECO:0007669"/>
    <property type="project" value="UniProtKB-KW"/>
</dbReference>
<feature type="transmembrane region" description="Helical" evidence="9">
    <location>
        <begin position="395"/>
        <end position="416"/>
    </location>
</feature>
<keyword evidence="11" id="KW-1185">Reference proteome</keyword>
<gene>
    <name evidence="8" type="primary">MLO</name>
    <name evidence="10" type="ORF">DCAR_0934529</name>
</gene>
<protein>
    <recommendedName>
        <fullName evidence="8">MLO-like protein</fullName>
    </recommendedName>
</protein>
<evidence type="ECO:0000313" key="11">
    <source>
        <dbReference type="Proteomes" id="UP000077755"/>
    </source>
</evidence>
<evidence type="ECO:0000256" key="2">
    <source>
        <dbReference type="ARBA" id="ARBA00006574"/>
    </source>
</evidence>
<organism evidence="10 11">
    <name type="scientific">Daucus carota subsp. sativus</name>
    <name type="common">Carrot</name>
    <dbReference type="NCBI Taxonomy" id="79200"/>
    <lineage>
        <taxon>Eukaryota</taxon>
        <taxon>Viridiplantae</taxon>
        <taxon>Streptophyta</taxon>
        <taxon>Embryophyta</taxon>
        <taxon>Tracheophyta</taxon>
        <taxon>Spermatophyta</taxon>
        <taxon>Magnoliopsida</taxon>
        <taxon>eudicotyledons</taxon>
        <taxon>Gunneridae</taxon>
        <taxon>Pentapetalae</taxon>
        <taxon>asterids</taxon>
        <taxon>campanulids</taxon>
        <taxon>Apiales</taxon>
        <taxon>Apiaceae</taxon>
        <taxon>Apioideae</taxon>
        <taxon>Scandiceae</taxon>
        <taxon>Daucinae</taxon>
        <taxon>Daucus</taxon>
        <taxon>Daucus sect. Daucus</taxon>
    </lineage>
</organism>
<feature type="transmembrane region" description="Helical" evidence="9">
    <location>
        <begin position="352"/>
        <end position="375"/>
    </location>
</feature>
<dbReference type="GO" id="GO:0016020">
    <property type="term" value="C:membrane"/>
    <property type="evidence" value="ECO:0007669"/>
    <property type="project" value="UniProtKB-SubCell"/>
</dbReference>
<comment type="subcellular location">
    <subcellularLocation>
        <location evidence="1 8">Membrane</location>
        <topology evidence="1 8">Multi-pass membrane protein</topology>
    </subcellularLocation>
</comment>
<dbReference type="KEGG" id="dcr:108200307"/>
<sequence length="501" mass="57695">MAEEELRSLEYTPTWVIAAVCFIIVFISLVAERGLHRLGKCLKHRGQDALYEALQKLKEELMLLGFISLLLTVSQGPISNMCISLHLASIMLPCKLPHESSSAPATEHFHLHHTYNNGRRRLLSEGSESQYCAHKNKVPLFSREALHQLHIFIFVLAVVHVIFCATTMVLGGLKIQEWKRWENSSMTETNAPNVIRRHHLQFSKSRAFGYWRKYRVIGWMRSFFKQFYGSVTKADYIALRAGFIEEHCRSTPKFNFHNYMLRTLEHDFKHMVGISWYLWLFVVVFLLLNLAGWHTYFWLSFLPLVLLLLVGAHLEHIITRLARGVAERNTAEGQAAPVKPSDDHFFLGHPKFILHLIHFILFQNSFEIAFFIWIWTSYGFRSCVMEKLVYIIPRLVIGFIVQVLCSYITLPLYALVTQMGSQFKPAIFKEGIRNLVGDWAGGHVHNSLTNMPSSADTINKLETEPYNGIHVEEQEIIVDQRTNSSAVELFPSFPNNGTSYP</sequence>
<dbReference type="PANTHER" id="PTHR31942">
    <property type="entry name" value="MLO-LIKE PROTEIN 1"/>
    <property type="match status" value="1"/>
</dbReference>
<keyword evidence="6 8" id="KW-0472">Membrane</keyword>
<dbReference type="AlphaFoldDB" id="A0AAF0XXU0"/>
<keyword evidence="5 8" id="KW-1133">Transmembrane helix</keyword>
<comment type="similarity">
    <text evidence="2 8">Belongs to the MLO family.</text>
</comment>
<evidence type="ECO:0000256" key="1">
    <source>
        <dbReference type="ARBA" id="ARBA00004141"/>
    </source>
</evidence>
<comment type="domain">
    <text evidence="8">The C-terminus contains a calmodulin-binding domain, which binds calmodulin in a calcium-dependent fashion.</text>
</comment>
<name>A0AAF0XXU0_DAUCS</name>
<accession>A0AAF0XXU0</accession>
<evidence type="ECO:0000256" key="5">
    <source>
        <dbReference type="ARBA" id="ARBA00022989"/>
    </source>
</evidence>
<dbReference type="PANTHER" id="PTHR31942:SF54">
    <property type="entry name" value="MLO-LIKE PROTEIN 13"/>
    <property type="match status" value="1"/>
</dbReference>
<proteinExistence type="inferred from homology"/>
<keyword evidence="3 8" id="KW-0812">Transmembrane</keyword>
<evidence type="ECO:0000256" key="7">
    <source>
        <dbReference type="ARBA" id="ARBA00023265"/>
    </source>
</evidence>
<feature type="transmembrane region" description="Helical" evidence="9">
    <location>
        <begin position="15"/>
        <end position="35"/>
    </location>
</feature>
<keyword evidence="4 8" id="KW-0611">Plant defense</keyword>
<evidence type="ECO:0000256" key="9">
    <source>
        <dbReference type="SAM" id="Phobius"/>
    </source>
</evidence>
<dbReference type="Pfam" id="PF03094">
    <property type="entry name" value="Mlo"/>
    <property type="match status" value="1"/>
</dbReference>
<feature type="transmembrane region" description="Helical" evidence="9">
    <location>
        <begin position="270"/>
        <end position="290"/>
    </location>
</feature>
<feature type="transmembrane region" description="Helical" evidence="9">
    <location>
        <begin position="149"/>
        <end position="173"/>
    </location>
</feature>